<feature type="compositionally biased region" description="Low complexity" evidence="1">
    <location>
        <begin position="700"/>
        <end position="736"/>
    </location>
</feature>
<feature type="compositionally biased region" description="Pro residues" evidence="1">
    <location>
        <begin position="1318"/>
        <end position="1327"/>
    </location>
</feature>
<dbReference type="PANTHER" id="PTHR15109">
    <property type="entry name" value="AGAP004327-PA"/>
    <property type="match status" value="1"/>
</dbReference>
<dbReference type="InterPro" id="IPR029717">
    <property type="entry name" value="FAM193"/>
</dbReference>
<evidence type="ECO:0000259" key="2">
    <source>
        <dbReference type="Pfam" id="PF15249"/>
    </source>
</evidence>
<feature type="compositionally biased region" description="Polar residues" evidence="1">
    <location>
        <begin position="1067"/>
        <end position="1083"/>
    </location>
</feature>
<feature type="compositionally biased region" description="Low complexity" evidence="1">
    <location>
        <begin position="1100"/>
        <end position="1155"/>
    </location>
</feature>
<feature type="compositionally biased region" description="Low complexity" evidence="1">
    <location>
        <begin position="1505"/>
        <end position="1532"/>
    </location>
</feature>
<feature type="region of interest" description="Disordered" evidence="1">
    <location>
        <begin position="29"/>
        <end position="49"/>
    </location>
</feature>
<feature type="region of interest" description="Disordered" evidence="1">
    <location>
        <begin position="444"/>
        <end position="482"/>
    </location>
</feature>
<sequence>MTSSNSLTKKKQTLFVNMGDVLAKETEQVKVEEQSWDNREDADGASSVEDSIIRDLQERLSLTVGASDDNYESDDSNTQCDCDACQEPIMSIRNPHFDRVQEHWQKLRTFIQIVYKSAIQGKPLEPAYQKQIQSIIHELATLEPHLLYKQLEAQIQEWVIETELRQLESLLSTDNVDNIPHLFISGLLESYKNLMTGADLAFPILEELQASHLSKFNITWQLLNEHIYQSCVYADPLVQNNVPVFIGKLSSTSESMESNKDLVKEFLYLDDNINSVSELWVECKRALEEYAEEQALIQGRRALLEMEWKCFKAEGGGGGGSQRKTSLINKTLKKIVTSEKQCLHSKDGASCKRSKCVSESTSNKCASLACDCMKFSHDITLSHLHQGGTDQSHSPGRGGGAGQCLLNGKIDLSSVVAEHKLCADSSCGGTTSVVNSLTFDLDIDERPTSSTQPHTPPSRVTSSANSSVPVSHSHPPANNTGIKTATTQKLMKAKVAAAADLAASLKCRSKAPPSSGGSSVRGGTCHKVRSGCSHHTHKHGGSSNVAPEPIKRIATCEAHRTAAGNSAQSHHEDEDSDTCGGGSCSSCTPPDDSASDQSSVSNQKSSSSNVSDPRHCDCCYCEVFGHGVPSGAPVSRNYQEIRERLRLLLNKKKNNNKKNAGVATATESSNMMHGQSNARSGTGDQQLLNKLPTPRHLSAQQLQQQQQQQAQQQQQQQQQQQPTNHNNNNNSTTSCNDTHHPSPTPPPPPSPAPSPTPMSFIPSKTLVNGSPVINDHTNRLQIVMDKPPTPTSGHYQETPTGTAHSQPQLLANKTQLQIVMDSQDHSQIALNDHQNRLQIVMNQPSPEAVLTSQPSPHQMTPTSIQSPLQITSSGLQITPSSLQSIQNSLQMTPSGLQITPSPLQITPTSLQAPLTRLNGSTSATHVQFVSPRTINTVIKTSQPQPTPLVNSTPLIPTSQSHPHLSLQPSSNPGSTEHKSPSFTPQTNSSYNGPTPISQSNPSYNGSTPQSTSCYTPGSTPPVFVNRPNLTVVTQPHPPVLLSSDHQNNDSSQSQQQQVPFRSMPQVCDTSPPSVITQTPTNNVRPQMKPPTPQPRPLPPTSGTHSSSPPHSNANTTQFPNPSSNSNNTHFNSSNNSSSGNTTHYNSSSSNAQNNAPYNSFLDTIAQQHPSILINKTLAPPSQPQPCNQPATSIIVKKPPVVKKSAVVKPMVMVAPNQEDGEPPSLVPLDGQNSSSVVQRVQTIQLTPQKQQHLKAVQNQITSLSAKDNKTSKDQATLQKLYKEQQSILLSGKIVPTIPGQHAQGLTFVSTPVRLVAPPTIPSPPTLSQPPQTGGGKSTSPVCVQVGTQTSDDSKSPPPVIAAPAEPSPSPHVTSSTTLSLSKRAALIEQQQARDILGATRPDTRTPFTSVSDAVKRLVRYHCLDDPVLSERDLSKADEIFEATAQHLLDKKAQMINKYKYLLIKESMRQVQTSELIMLGRMFVSDESAHLESLRQQAKNPPPTPTTTLVPSPCIDTPPSTISPSTSPSSSSCLKRDRDVDSPLYSRSEESGKRRCLGDDENETGRDECRDNEDMDMNDDGGVKTPGRCAGDDDEIKAQVQSAIDSILNLQRSDPATDEAVRSILGTGVTS</sequence>
<feature type="compositionally biased region" description="Polar residues" evidence="1">
    <location>
        <begin position="1337"/>
        <end position="1350"/>
    </location>
</feature>
<feature type="domain" description="GLTSCR protein conserved" evidence="2">
    <location>
        <begin position="1397"/>
        <end position="1494"/>
    </location>
</feature>
<feature type="compositionally biased region" description="Basic and acidic residues" evidence="1">
    <location>
        <begin position="29"/>
        <end position="42"/>
    </location>
</feature>
<feature type="compositionally biased region" description="Pro residues" evidence="1">
    <location>
        <begin position="1355"/>
        <end position="1369"/>
    </location>
</feature>
<proteinExistence type="predicted"/>
<reference evidence="3" key="1">
    <citation type="submission" date="2021-05" db="EMBL/GenBank/DDBJ databases">
        <authorList>
            <person name="Alioto T."/>
            <person name="Alioto T."/>
            <person name="Gomez Garrido J."/>
        </authorList>
    </citation>
    <scope>NUCLEOTIDE SEQUENCE</scope>
</reference>
<feature type="region of interest" description="Disordered" evidence="1">
    <location>
        <begin position="1491"/>
        <end position="1589"/>
    </location>
</feature>
<feature type="compositionally biased region" description="Basic and acidic residues" evidence="1">
    <location>
        <begin position="1533"/>
        <end position="1568"/>
    </location>
</feature>
<dbReference type="PANTHER" id="PTHR15109:SF3">
    <property type="entry name" value="PROTEIN FAM193B"/>
    <property type="match status" value="1"/>
</dbReference>
<feature type="compositionally biased region" description="Pro residues" evidence="1">
    <location>
        <begin position="742"/>
        <end position="756"/>
    </location>
</feature>
<feature type="compositionally biased region" description="Pro residues" evidence="1">
    <location>
        <begin position="1087"/>
        <end position="1099"/>
    </location>
</feature>
<dbReference type="EMBL" id="HBUF01366457">
    <property type="protein sequence ID" value="CAG6723834.1"/>
    <property type="molecule type" value="Transcribed_RNA"/>
</dbReference>
<dbReference type="InterPro" id="IPR015671">
    <property type="entry name" value="GSCR1_dom"/>
</dbReference>
<feature type="compositionally biased region" description="Low complexity" evidence="1">
    <location>
        <begin position="590"/>
        <end position="611"/>
    </location>
</feature>
<feature type="compositionally biased region" description="Low complexity" evidence="1">
    <location>
        <begin position="1042"/>
        <end position="1057"/>
    </location>
</feature>
<dbReference type="EMBL" id="HBUF01366459">
    <property type="protein sequence ID" value="CAG6723836.1"/>
    <property type="molecule type" value="Transcribed_RNA"/>
</dbReference>
<feature type="region of interest" description="Disordered" evidence="1">
    <location>
        <begin position="1316"/>
        <end position="1378"/>
    </location>
</feature>
<protein>
    <submittedName>
        <fullName evidence="3">Protein FAM193A</fullName>
    </submittedName>
</protein>
<feature type="compositionally biased region" description="Polar residues" evidence="1">
    <location>
        <begin position="791"/>
        <end position="804"/>
    </location>
</feature>
<name>A0A8D8VLH5_9HEMI</name>
<organism evidence="3">
    <name type="scientific">Cacopsylla melanoneura</name>
    <dbReference type="NCBI Taxonomy" id="428564"/>
    <lineage>
        <taxon>Eukaryota</taxon>
        <taxon>Metazoa</taxon>
        <taxon>Ecdysozoa</taxon>
        <taxon>Arthropoda</taxon>
        <taxon>Hexapoda</taxon>
        <taxon>Insecta</taxon>
        <taxon>Pterygota</taxon>
        <taxon>Neoptera</taxon>
        <taxon>Paraneoptera</taxon>
        <taxon>Hemiptera</taxon>
        <taxon>Sternorrhyncha</taxon>
        <taxon>Psylloidea</taxon>
        <taxon>Psyllidae</taxon>
        <taxon>Psyllinae</taxon>
        <taxon>Cacopsylla</taxon>
    </lineage>
</organism>
<feature type="region of interest" description="Disordered" evidence="1">
    <location>
        <begin position="590"/>
        <end position="613"/>
    </location>
</feature>
<feature type="compositionally biased region" description="Acidic residues" evidence="1">
    <location>
        <begin position="1569"/>
        <end position="1578"/>
    </location>
</feature>
<feature type="region of interest" description="Disordered" evidence="1">
    <location>
        <begin position="939"/>
        <end position="1155"/>
    </location>
</feature>
<feature type="compositionally biased region" description="Low complexity" evidence="1">
    <location>
        <begin position="462"/>
        <end position="478"/>
    </location>
</feature>
<feature type="compositionally biased region" description="Polar residues" evidence="1">
    <location>
        <begin position="939"/>
        <end position="1017"/>
    </location>
</feature>
<evidence type="ECO:0000256" key="1">
    <source>
        <dbReference type="SAM" id="MobiDB-lite"/>
    </source>
</evidence>
<accession>A0A8D8VLH5</accession>
<feature type="region of interest" description="Disordered" evidence="1">
    <location>
        <begin position="649"/>
        <end position="804"/>
    </location>
</feature>
<evidence type="ECO:0000313" key="3">
    <source>
        <dbReference type="EMBL" id="CAG6723836.1"/>
    </source>
</evidence>
<dbReference type="Pfam" id="PF15249">
    <property type="entry name" value="GLTSCR1"/>
    <property type="match status" value="1"/>
</dbReference>
<feature type="compositionally biased region" description="Polar residues" evidence="1">
    <location>
        <begin position="665"/>
        <end position="688"/>
    </location>
</feature>